<dbReference type="EMBL" id="CP051205">
    <property type="protein sequence ID" value="QJB32411.1"/>
    <property type="molecule type" value="Genomic_DNA"/>
</dbReference>
<dbReference type="Pfam" id="PF14200">
    <property type="entry name" value="RicinB_lectin_2"/>
    <property type="match status" value="1"/>
</dbReference>
<dbReference type="Gene3D" id="2.80.10.50">
    <property type="match status" value="2"/>
</dbReference>
<dbReference type="Proteomes" id="UP000502421">
    <property type="component" value="Chromosome"/>
</dbReference>
<evidence type="ECO:0000256" key="1">
    <source>
        <dbReference type="SAM" id="SignalP"/>
    </source>
</evidence>
<feature type="domain" description="Ricin B lectin" evidence="2">
    <location>
        <begin position="162"/>
        <end position="219"/>
    </location>
</feature>
<dbReference type="RefSeq" id="WP_168804659.1">
    <property type="nucleotide sequence ID" value="NZ_CP051205.1"/>
</dbReference>
<evidence type="ECO:0000313" key="3">
    <source>
        <dbReference type="EMBL" id="QJB32411.1"/>
    </source>
</evidence>
<dbReference type="PROSITE" id="PS51257">
    <property type="entry name" value="PROKAR_LIPOPROTEIN"/>
    <property type="match status" value="1"/>
</dbReference>
<dbReference type="KEGG" id="coy:HF329_14180"/>
<dbReference type="InterPro" id="IPR000772">
    <property type="entry name" value="Ricin_B_lectin"/>
</dbReference>
<dbReference type="CDD" id="cd00161">
    <property type="entry name" value="beta-trefoil_Ricin-like"/>
    <property type="match status" value="1"/>
</dbReference>
<dbReference type="AlphaFoldDB" id="A0AAE6ZGS1"/>
<keyword evidence="1" id="KW-0732">Signal</keyword>
<name>A0AAE6ZGS1_9BACT</name>
<evidence type="ECO:0000313" key="4">
    <source>
        <dbReference type="Proteomes" id="UP000502421"/>
    </source>
</evidence>
<feature type="chain" id="PRO_5042118029" evidence="1">
    <location>
        <begin position="29"/>
        <end position="222"/>
    </location>
</feature>
<organism evidence="3 4">
    <name type="scientific">Chitinophaga oryzae</name>
    <dbReference type="NCBI Taxonomy" id="2725414"/>
    <lineage>
        <taxon>Bacteria</taxon>
        <taxon>Pseudomonadati</taxon>
        <taxon>Bacteroidota</taxon>
        <taxon>Chitinophagia</taxon>
        <taxon>Chitinophagales</taxon>
        <taxon>Chitinophagaceae</taxon>
        <taxon>Chitinophaga</taxon>
    </lineage>
</organism>
<reference evidence="4" key="1">
    <citation type="submission" date="2020-04" db="EMBL/GenBank/DDBJ databases">
        <authorList>
            <person name="Kittiwongwattana C."/>
        </authorList>
    </citation>
    <scope>NUCLEOTIDE SEQUENCE [LARGE SCALE GENOMIC DNA]</scope>
    <source>
        <strain evidence="4">1310</strain>
    </source>
</reference>
<accession>A0AAE6ZGS1</accession>
<gene>
    <name evidence="3" type="ORF">HF329_14180</name>
</gene>
<dbReference type="SUPFAM" id="SSF50370">
    <property type="entry name" value="Ricin B-like lectins"/>
    <property type="match status" value="1"/>
</dbReference>
<protein>
    <submittedName>
        <fullName evidence="3">RICIN domain-containing protein</fullName>
    </submittedName>
</protein>
<proteinExistence type="predicted"/>
<sequence>MKTRTYFRNLATMAVMTLSFFSCSRDMANDDMATTKIDKNASASTLSSVPITANGVNDLPQTVGQQKDIYYIVSKHSNRALTKVPVGDQIVQTELADITPPSSQANLTIYYKQNDFVGGVLSAAYKLQWGTLTTLTNAFWDLENSTTADGGRIITWPSVVGTNQNFYFRVTGDADGSVFIQNASSGKYLQIGGSANTSSGAVLQQNSFTGQSIQKFFIIKRP</sequence>
<feature type="signal peptide" evidence="1">
    <location>
        <begin position="1"/>
        <end position="28"/>
    </location>
</feature>
<dbReference type="InterPro" id="IPR035992">
    <property type="entry name" value="Ricin_B-like_lectins"/>
</dbReference>
<evidence type="ECO:0000259" key="2">
    <source>
        <dbReference type="Pfam" id="PF14200"/>
    </source>
</evidence>